<organism evidence="7 8">
    <name type="scientific">Triparma columacea</name>
    <dbReference type="NCBI Taxonomy" id="722753"/>
    <lineage>
        <taxon>Eukaryota</taxon>
        <taxon>Sar</taxon>
        <taxon>Stramenopiles</taxon>
        <taxon>Ochrophyta</taxon>
        <taxon>Bolidophyceae</taxon>
        <taxon>Parmales</taxon>
        <taxon>Triparmaceae</taxon>
        <taxon>Triparma</taxon>
    </lineage>
</organism>
<dbReference type="Gene3D" id="2.130.10.10">
    <property type="entry name" value="YVTN repeat-like/Quinoprotein amine dehydrogenase"/>
    <property type="match status" value="1"/>
</dbReference>
<evidence type="ECO:0000256" key="3">
    <source>
        <dbReference type="ARBA" id="ARBA00022737"/>
    </source>
</evidence>
<dbReference type="SMART" id="SM00320">
    <property type="entry name" value="WD40"/>
    <property type="match status" value="3"/>
</dbReference>
<dbReference type="Pfam" id="PF23609">
    <property type="entry name" value="Beta-prop_EIPR1"/>
    <property type="match status" value="1"/>
</dbReference>
<dbReference type="EMBL" id="BRYA01000332">
    <property type="protein sequence ID" value="GMI47151.1"/>
    <property type="molecule type" value="Genomic_DNA"/>
</dbReference>
<keyword evidence="2 4" id="KW-0853">WD repeat</keyword>
<dbReference type="InterPro" id="IPR001680">
    <property type="entry name" value="WD40_rpt"/>
</dbReference>
<dbReference type="Pfam" id="PF00400">
    <property type="entry name" value="WD40"/>
    <property type="match status" value="1"/>
</dbReference>
<keyword evidence="3" id="KW-0677">Repeat</keyword>
<gene>
    <name evidence="7" type="ORF">TrCOL_g9870</name>
</gene>
<sequence length="383" mass="41061">MFSTDSSTFSLPHPPSSLTSIGTHPQHHLFAISLLQPPSPSADPNNISVVLFDEEDNEIKHLSTWSTSSEVTRINSSKTQAEDKDGLLSLSTRTFDPTTSKHSYSTLACSLPGLTASIDRVSSGSDDRESDASGSANVSVLLEVPHDCVAVSSAVVGGTDLYSLTTSSVSTHDLQSGSSVNSFATSDCYGNTSFSTDPHNPSVLTVGTSRSILSYDCRSGKCTGGVKEGHKYRVEDVDYNPHRPYYLVSGGRDGSVRFWDIRFAGNSVSSTAPTRVLEGHDHWVTSVRYNPFHDQLVSSSGTDGSVGLWRVSSVSSAPIMALSETTNPSVLPDARVEVFRNHDESVRGMDWSACDAWCVASAGWGGTVVVDHVGSEEKYRILL</sequence>
<comment type="similarity">
    <text evidence="1">Belongs to the WD repeat EIPR1 family.</text>
</comment>
<dbReference type="InterPro" id="IPR015943">
    <property type="entry name" value="WD40/YVTN_repeat-like_dom_sf"/>
</dbReference>
<dbReference type="InterPro" id="IPR036322">
    <property type="entry name" value="WD40_repeat_dom_sf"/>
</dbReference>
<dbReference type="PROSITE" id="PS00678">
    <property type="entry name" value="WD_REPEATS_1"/>
    <property type="match status" value="1"/>
</dbReference>
<dbReference type="PANTHER" id="PTHR14205">
    <property type="entry name" value="WD-REPEAT PROTEIN"/>
    <property type="match status" value="1"/>
</dbReference>
<proteinExistence type="inferred from homology"/>
<evidence type="ECO:0000256" key="2">
    <source>
        <dbReference type="ARBA" id="ARBA00022574"/>
    </source>
</evidence>
<feature type="repeat" description="WD" evidence="4">
    <location>
        <begin position="277"/>
        <end position="313"/>
    </location>
</feature>
<reference evidence="8" key="1">
    <citation type="journal article" date="2023" name="Commun. Biol.">
        <title>Genome analysis of Parmales, the sister group of diatoms, reveals the evolutionary specialization of diatoms from phago-mixotrophs to photoautotrophs.</title>
        <authorList>
            <person name="Ban H."/>
            <person name="Sato S."/>
            <person name="Yoshikawa S."/>
            <person name="Yamada K."/>
            <person name="Nakamura Y."/>
            <person name="Ichinomiya M."/>
            <person name="Sato N."/>
            <person name="Blanc-Mathieu R."/>
            <person name="Endo H."/>
            <person name="Kuwata A."/>
            <person name="Ogata H."/>
        </authorList>
    </citation>
    <scope>NUCLEOTIDE SEQUENCE [LARGE SCALE GENOMIC DNA]</scope>
</reference>
<evidence type="ECO:0000256" key="5">
    <source>
        <dbReference type="SAM" id="MobiDB-lite"/>
    </source>
</evidence>
<dbReference type="InterPro" id="IPR019775">
    <property type="entry name" value="WD40_repeat_CS"/>
</dbReference>
<feature type="domain" description="EIPR1-like beta-propeller" evidence="6">
    <location>
        <begin position="195"/>
        <end position="309"/>
    </location>
</feature>
<evidence type="ECO:0000256" key="4">
    <source>
        <dbReference type="PROSITE-ProRule" id="PRU00221"/>
    </source>
</evidence>
<accession>A0A9W7GLX1</accession>
<evidence type="ECO:0000313" key="8">
    <source>
        <dbReference type="Proteomes" id="UP001165065"/>
    </source>
</evidence>
<dbReference type="SUPFAM" id="SSF50978">
    <property type="entry name" value="WD40 repeat-like"/>
    <property type="match status" value="1"/>
</dbReference>
<comment type="caution">
    <text evidence="7">The sequence shown here is derived from an EMBL/GenBank/DDBJ whole genome shotgun (WGS) entry which is preliminary data.</text>
</comment>
<name>A0A9W7GLX1_9STRA</name>
<dbReference type="AlphaFoldDB" id="A0A9W7GLX1"/>
<dbReference type="PROSITE" id="PS50294">
    <property type="entry name" value="WD_REPEATS_REGION"/>
    <property type="match status" value="2"/>
</dbReference>
<dbReference type="InterPro" id="IPR040323">
    <property type="entry name" value="EIPR1"/>
</dbReference>
<evidence type="ECO:0000259" key="6">
    <source>
        <dbReference type="Pfam" id="PF23609"/>
    </source>
</evidence>
<evidence type="ECO:0000313" key="7">
    <source>
        <dbReference type="EMBL" id="GMI47151.1"/>
    </source>
</evidence>
<feature type="repeat" description="WD" evidence="4">
    <location>
        <begin position="227"/>
        <end position="262"/>
    </location>
</feature>
<dbReference type="Proteomes" id="UP001165065">
    <property type="component" value="Unassembled WGS sequence"/>
</dbReference>
<dbReference type="InterPro" id="IPR059104">
    <property type="entry name" value="Beta-prop_EIPR1-like"/>
</dbReference>
<feature type="region of interest" description="Disordered" evidence="5">
    <location>
        <begin position="1"/>
        <end position="22"/>
    </location>
</feature>
<dbReference type="PROSITE" id="PS50082">
    <property type="entry name" value="WD_REPEATS_2"/>
    <property type="match status" value="2"/>
</dbReference>
<protein>
    <recommendedName>
        <fullName evidence="6">EIPR1-like beta-propeller domain-containing protein</fullName>
    </recommendedName>
</protein>
<dbReference type="PANTHER" id="PTHR14205:SF15">
    <property type="entry name" value="EARP AND GARP COMPLEX-INTERACTING PROTEIN 1"/>
    <property type="match status" value="1"/>
</dbReference>
<evidence type="ECO:0000256" key="1">
    <source>
        <dbReference type="ARBA" id="ARBA00005672"/>
    </source>
</evidence>
<dbReference type="GO" id="GO:0016567">
    <property type="term" value="P:protein ubiquitination"/>
    <property type="evidence" value="ECO:0007669"/>
    <property type="project" value="TreeGrafter"/>
</dbReference>
<keyword evidence="8" id="KW-1185">Reference proteome</keyword>
<dbReference type="OrthoDB" id="196957at2759"/>